<proteinExistence type="predicted"/>
<dbReference type="RefSeq" id="WP_054749020.1">
    <property type="nucleotide sequence ID" value="NZ_BKAM01000035.1"/>
</dbReference>
<dbReference type="OrthoDB" id="2295538at2"/>
<comment type="caution">
    <text evidence="2">The sequence shown here is derived from an EMBL/GenBank/DDBJ whole genome shotgun (WGS) entry which is preliminary data.</text>
</comment>
<reference evidence="2 3" key="1">
    <citation type="submission" date="2019-07" db="EMBL/GenBank/DDBJ databases">
        <title>Whole genome shotgun sequence of Lactobacillus rapi NBRC 109618.</title>
        <authorList>
            <person name="Hosoyama A."/>
            <person name="Uohara A."/>
            <person name="Ohji S."/>
            <person name="Ichikawa N."/>
        </authorList>
    </citation>
    <scope>NUCLEOTIDE SEQUENCE [LARGE SCALE GENOMIC DNA]</scope>
    <source>
        <strain evidence="2 3">NBRC 109618</strain>
    </source>
</reference>
<sequence length="133" mass="14969">MRKNGVILLIPLLVLFLSGCSKSAHSVDKVIVYDSHHNHVTTIKNQQSLKSFSDLLGKAGAKTSNTHGKITRDAKVSYYYVMKQAKPKVTLHMYTYSNSHYSRLKGLPVLGTVDYKLSNSEYNTLNKPQNLNR</sequence>
<dbReference type="AlphaFoldDB" id="A0A512PNQ0"/>
<keyword evidence="1" id="KW-0732">Signal</keyword>
<dbReference type="PROSITE" id="PS51257">
    <property type="entry name" value="PROKAR_LIPOPROTEIN"/>
    <property type="match status" value="1"/>
</dbReference>
<feature type="chain" id="PRO_5039631658" evidence="1">
    <location>
        <begin position="27"/>
        <end position="133"/>
    </location>
</feature>
<dbReference type="Proteomes" id="UP000321569">
    <property type="component" value="Unassembled WGS sequence"/>
</dbReference>
<feature type="signal peptide" evidence="1">
    <location>
        <begin position="1"/>
        <end position="26"/>
    </location>
</feature>
<evidence type="ECO:0000313" key="3">
    <source>
        <dbReference type="Proteomes" id="UP000321569"/>
    </source>
</evidence>
<evidence type="ECO:0000256" key="1">
    <source>
        <dbReference type="SAM" id="SignalP"/>
    </source>
</evidence>
<protein>
    <submittedName>
        <fullName evidence="2">Uncharacterized protein</fullName>
    </submittedName>
</protein>
<name>A0A512PNQ0_9LACO</name>
<accession>A0A512PNQ0</accession>
<evidence type="ECO:0000313" key="2">
    <source>
        <dbReference type="EMBL" id="GEP72831.1"/>
    </source>
</evidence>
<gene>
    <name evidence="2" type="ORF">LRA02_16990</name>
</gene>
<dbReference type="EMBL" id="BKAM01000035">
    <property type="protein sequence ID" value="GEP72831.1"/>
    <property type="molecule type" value="Genomic_DNA"/>
</dbReference>
<organism evidence="2 3">
    <name type="scientific">Lentilactobacillus rapi</name>
    <dbReference type="NCBI Taxonomy" id="481723"/>
    <lineage>
        <taxon>Bacteria</taxon>
        <taxon>Bacillati</taxon>
        <taxon>Bacillota</taxon>
        <taxon>Bacilli</taxon>
        <taxon>Lactobacillales</taxon>
        <taxon>Lactobacillaceae</taxon>
        <taxon>Lentilactobacillus</taxon>
    </lineage>
</organism>